<reference evidence="6 7" key="1">
    <citation type="submission" date="2022-04" db="EMBL/GenBank/DDBJ databases">
        <title>Roseobacter sp. WL0113 is a bacterium isolated from neritic sediment.</title>
        <authorList>
            <person name="Wang L."/>
            <person name="He W."/>
            <person name="Zhang D.-F."/>
        </authorList>
    </citation>
    <scope>NUCLEOTIDE SEQUENCE [LARGE SCALE GENOMIC DNA]</scope>
    <source>
        <strain evidence="6 7">WL0113</strain>
    </source>
</reference>
<feature type="transmembrane region" description="Helical" evidence="5">
    <location>
        <begin position="137"/>
        <end position="155"/>
    </location>
</feature>
<keyword evidence="2 5" id="KW-0812">Transmembrane</keyword>
<dbReference type="InterPro" id="IPR006008">
    <property type="entry name" value="YciB"/>
</dbReference>
<comment type="function">
    <text evidence="5">Plays a role in cell envelope biogenesis, maintenance of cell envelope integrity and membrane homeostasis.</text>
</comment>
<dbReference type="PANTHER" id="PTHR36917">
    <property type="entry name" value="INTRACELLULAR SEPTATION PROTEIN A-RELATED"/>
    <property type="match status" value="1"/>
</dbReference>
<dbReference type="EMBL" id="JALIEB010000002">
    <property type="protein sequence ID" value="MCV3270376.1"/>
    <property type="molecule type" value="Genomic_DNA"/>
</dbReference>
<name>A0ABT3B9X7_9RHOB</name>
<evidence type="ECO:0000256" key="2">
    <source>
        <dbReference type="ARBA" id="ARBA00022692"/>
    </source>
</evidence>
<evidence type="ECO:0000313" key="6">
    <source>
        <dbReference type="EMBL" id="MCV3270376.1"/>
    </source>
</evidence>
<comment type="subcellular location">
    <subcellularLocation>
        <location evidence="5">Cell inner membrane</location>
        <topology evidence="5">Multi-pass membrane protein</topology>
    </subcellularLocation>
</comment>
<dbReference type="Proteomes" id="UP001208690">
    <property type="component" value="Unassembled WGS sequence"/>
</dbReference>
<dbReference type="Pfam" id="PF04279">
    <property type="entry name" value="IspA"/>
    <property type="match status" value="1"/>
</dbReference>
<proteinExistence type="inferred from homology"/>
<dbReference type="RefSeq" id="WP_263842710.1">
    <property type="nucleotide sequence ID" value="NZ_JALIEB010000002.1"/>
</dbReference>
<gene>
    <name evidence="5" type="primary">yciB</name>
    <name evidence="6" type="ORF">MUB52_02975</name>
</gene>
<evidence type="ECO:0000313" key="7">
    <source>
        <dbReference type="Proteomes" id="UP001208690"/>
    </source>
</evidence>
<sequence>MSDAKQINPVVKQVLELGPTVLFFLIYLWIKDDTFVIGGIEYTGFIIAALVFVPILLVAMAILWRLTGQLSRMQIFTAVMVIFFGGLTAWFNDERFFKMKTSIVYGLFAALLGIGLLRGQSYLAYVMNEMMPMRQEGWMILTRRLCGAFAALAVANEIIWRTMSTDAWVKIETFGFPIALMAFLMWQFTSLQGYLITDDTDDAS</sequence>
<feature type="transmembrane region" description="Helical" evidence="5">
    <location>
        <begin position="42"/>
        <end position="63"/>
    </location>
</feature>
<organism evidence="6 7">
    <name type="scientific">Roseobacter sinensis</name>
    <dbReference type="NCBI Taxonomy" id="2931391"/>
    <lineage>
        <taxon>Bacteria</taxon>
        <taxon>Pseudomonadati</taxon>
        <taxon>Pseudomonadota</taxon>
        <taxon>Alphaproteobacteria</taxon>
        <taxon>Rhodobacterales</taxon>
        <taxon>Roseobacteraceae</taxon>
        <taxon>Roseobacter</taxon>
    </lineage>
</organism>
<keyword evidence="4 5" id="KW-0472">Membrane</keyword>
<keyword evidence="7" id="KW-1185">Reference proteome</keyword>
<evidence type="ECO:0000256" key="3">
    <source>
        <dbReference type="ARBA" id="ARBA00022989"/>
    </source>
</evidence>
<feature type="transmembrane region" description="Helical" evidence="5">
    <location>
        <begin position="103"/>
        <end position="125"/>
    </location>
</feature>
<accession>A0ABT3B9X7</accession>
<protein>
    <recommendedName>
        <fullName evidence="5">Inner membrane-spanning protein YciB</fullName>
    </recommendedName>
</protein>
<keyword evidence="3 5" id="KW-1133">Transmembrane helix</keyword>
<evidence type="ECO:0000256" key="5">
    <source>
        <dbReference type="HAMAP-Rule" id="MF_00189"/>
    </source>
</evidence>
<comment type="similarity">
    <text evidence="5">Belongs to the YciB family.</text>
</comment>
<feature type="transmembrane region" description="Helical" evidence="5">
    <location>
        <begin position="75"/>
        <end position="91"/>
    </location>
</feature>
<keyword evidence="5" id="KW-0997">Cell inner membrane</keyword>
<feature type="transmembrane region" description="Helical" evidence="5">
    <location>
        <begin position="14"/>
        <end position="30"/>
    </location>
</feature>
<dbReference type="PANTHER" id="PTHR36917:SF1">
    <property type="entry name" value="INNER MEMBRANE-SPANNING PROTEIN YCIB"/>
    <property type="match status" value="1"/>
</dbReference>
<evidence type="ECO:0000256" key="1">
    <source>
        <dbReference type="ARBA" id="ARBA00022475"/>
    </source>
</evidence>
<feature type="transmembrane region" description="Helical" evidence="5">
    <location>
        <begin position="167"/>
        <end position="186"/>
    </location>
</feature>
<comment type="caution">
    <text evidence="6">The sequence shown here is derived from an EMBL/GenBank/DDBJ whole genome shotgun (WGS) entry which is preliminary data.</text>
</comment>
<evidence type="ECO:0000256" key="4">
    <source>
        <dbReference type="ARBA" id="ARBA00023136"/>
    </source>
</evidence>
<dbReference type="HAMAP" id="MF_00189">
    <property type="entry name" value="YciB"/>
    <property type="match status" value="1"/>
</dbReference>
<keyword evidence="1 5" id="KW-1003">Cell membrane</keyword>